<dbReference type="InterPro" id="IPR001845">
    <property type="entry name" value="HTH_ArsR_DNA-bd_dom"/>
</dbReference>
<evidence type="ECO:0000313" key="6">
    <source>
        <dbReference type="Proteomes" id="UP000319700"/>
    </source>
</evidence>
<keyword evidence="3" id="KW-0804">Transcription</keyword>
<dbReference type="GO" id="GO:0003700">
    <property type="term" value="F:DNA-binding transcription factor activity"/>
    <property type="evidence" value="ECO:0007669"/>
    <property type="project" value="InterPro"/>
</dbReference>
<evidence type="ECO:0000313" key="5">
    <source>
        <dbReference type="EMBL" id="TPG36196.1"/>
    </source>
</evidence>
<dbReference type="InterPro" id="IPR036390">
    <property type="entry name" value="WH_DNA-bd_sf"/>
</dbReference>
<dbReference type="InterPro" id="IPR036388">
    <property type="entry name" value="WH-like_DNA-bd_sf"/>
</dbReference>
<keyword evidence="2" id="KW-0238">DNA-binding</keyword>
<keyword evidence="6" id="KW-1185">Reference proteome</keyword>
<protein>
    <submittedName>
        <fullName evidence="5">Transcriptional regulator</fullName>
    </submittedName>
</protein>
<dbReference type="PROSITE" id="PS50987">
    <property type="entry name" value="HTH_ARSR_2"/>
    <property type="match status" value="1"/>
</dbReference>
<dbReference type="OrthoDB" id="9790747at2"/>
<dbReference type="GO" id="GO:0003677">
    <property type="term" value="F:DNA binding"/>
    <property type="evidence" value="ECO:0007669"/>
    <property type="project" value="UniProtKB-KW"/>
</dbReference>
<dbReference type="Gene3D" id="1.10.10.10">
    <property type="entry name" value="Winged helix-like DNA-binding domain superfamily/Winged helix DNA-binding domain"/>
    <property type="match status" value="1"/>
</dbReference>
<reference evidence="5 6" key="1">
    <citation type="journal article" date="2019" name="Environ. Microbiol.">
        <title>Species interactions and distinct microbial communities in high Arctic permafrost affected cryosols are associated with the CH4 and CO2 gas fluxes.</title>
        <authorList>
            <person name="Altshuler I."/>
            <person name="Hamel J."/>
            <person name="Turney S."/>
            <person name="Magnuson E."/>
            <person name="Levesque R."/>
            <person name="Greer C."/>
            <person name="Whyte L.G."/>
        </authorList>
    </citation>
    <scope>NUCLEOTIDE SEQUENCE [LARGE SCALE GENOMIC DNA]</scope>
    <source>
        <strain evidence="5 6">42</strain>
    </source>
</reference>
<evidence type="ECO:0000259" key="4">
    <source>
        <dbReference type="PROSITE" id="PS50987"/>
    </source>
</evidence>
<evidence type="ECO:0000256" key="2">
    <source>
        <dbReference type="ARBA" id="ARBA00023125"/>
    </source>
</evidence>
<dbReference type="RefSeq" id="WP_140510582.1">
    <property type="nucleotide sequence ID" value="NZ_RCZH01000015.1"/>
</dbReference>
<sequence length="98" mass="11457">MDIIEINKVLSNQVRIDILKWLKKPEENFPAPLTFHDFGISVGLIHKKTGLSQSTVSEYLNMLLRTKLLICTRNGKWTYYKRNESEILKYLTTLSDEL</sequence>
<dbReference type="InterPro" id="IPR011991">
    <property type="entry name" value="ArsR-like_HTH"/>
</dbReference>
<organism evidence="5 6">
    <name type="scientific">Flavobacterium pectinovorum</name>
    <dbReference type="NCBI Taxonomy" id="29533"/>
    <lineage>
        <taxon>Bacteria</taxon>
        <taxon>Pseudomonadati</taxon>
        <taxon>Bacteroidota</taxon>
        <taxon>Flavobacteriia</taxon>
        <taxon>Flavobacteriales</taxon>
        <taxon>Flavobacteriaceae</taxon>
        <taxon>Flavobacterium</taxon>
    </lineage>
</organism>
<gene>
    <name evidence="5" type="ORF">EAH81_20490</name>
</gene>
<name>A0A502EI67_9FLAO</name>
<dbReference type="SUPFAM" id="SSF46785">
    <property type="entry name" value="Winged helix' DNA-binding domain"/>
    <property type="match status" value="1"/>
</dbReference>
<dbReference type="PANTHER" id="PTHR33154">
    <property type="entry name" value="TRANSCRIPTIONAL REGULATOR, ARSR FAMILY"/>
    <property type="match status" value="1"/>
</dbReference>
<feature type="domain" description="HTH arsR-type" evidence="4">
    <location>
        <begin position="1"/>
        <end position="98"/>
    </location>
</feature>
<dbReference type="Proteomes" id="UP000319700">
    <property type="component" value="Unassembled WGS sequence"/>
</dbReference>
<dbReference type="PANTHER" id="PTHR33154:SF33">
    <property type="entry name" value="TRANSCRIPTIONAL REPRESSOR SDPR"/>
    <property type="match status" value="1"/>
</dbReference>
<dbReference type="AlphaFoldDB" id="A0A502EI67"/>
<accession>A0A502EI67</accession>
<dbReference type="SMART" id="SM00418">
    <property type="entry name" value="HTH_ARSR"/>
    <property type="match status" value="1"/>
</dbReference>
<dbReference type="CDD" id="cd00090">
    <property type="entry name" value="HTH_ARSR"/>
    <property type="match status" value="1"/>
</dbReference>
<comment type="caution">
    <text evidence="5">The sequence shown here is derived from an EMBL/GenBank/DDBJ whole genome shotgun (WGS) entry which is preliminary data.</text>
</comment>
<dbReference type="EMBL" id="RCZH01000015">
    <property type="protein sequence ID" value="TPG36196.1"/>
    <property type="molecule type" value="Genomic_DNA"/>
</dbReference>
<proteinExistence type="predicted"/>
<dbReference type="InterPro" id="IPR051081">
    <property type="entry name" value="HTH_MetalResp_TranReg"/>
</dbReference>
<keyword evidence="1" id="KW-0805">Transcription regulation</keyword>
<evidence type="ECO:0000256" key="1">
    <source>
        <dbReference type="ARBA" id="ARBA00023015"/>
    </source>
</evidence>
<evidence type="ECO:0000256" key="3">
    <source>
        <dbReference type="ARBA" id="ARBA00023163"/>
    </source>
</evidence>